<accession>A0A1Y1I9Z9</accession>
<dbReference type="Gene3D" id="3.40.50.150">
    <property type="entry name" value="Vaccinia Virus protein VP39"/>
    <property type="match status" value="1"/>
</dbReference>
<dbReference type="CDD" id="cd02440">
    <property type="entry name" value="AdoMet_MTases"/>
    <property type="match status" value="1"/>
</dbReference>
<dbReference type="Pfam" id="PF13649">
    <property type="entry name" value="Methyltransf_25"/>
    <property type="match status" value="1"/>
</dbReference>
<dbReference type="STRING" id="105231.A0A1Y1I9Z9"/>
<dbReference type="SUPFAM" id="SSF53335">
    <property type="entry name" value="S-adenosyl-L-methionine-dependent methyltransferases"/>
    <property type="match status" value="1"/>
</dbReference>
<feature type="region of interest" description="Disordered" evidence="1">
    <location>
        <begin position="80"/>
        <end position="105"/>
    </location>
</feature>
<evidence type="ECO:0000313" key="3">
    <source>
        <dbReference type="EMBL" id="GAQ87393.1"/>
    </source>
</evidence>
<sequence>MASRAAVAWGTPACRKLVSLRIADRQVSTSQTSAFTGLRLTAPKPRFLLHINPHARKIHARATVAAPPPRINPAKEQYEWDRPEQLEESRPAPVTSPLPQGARSTANRDLPSYAEFVEAGSTLGLPSRLNWTPVQLPRSAAQVFEALSSAALWETLSAPQSAVQALYGAARTLYFVAQGLSVASSAGVTVGPINKDSQITVQAMLDLYNKGAHRLLGSIMELYRMDTENVRRGIYRRPHDMDPRHRQWRPTMWKESNDRLKEFTSEFKERQARQGRKEVLQTAQDASDLSRYPEYYLQNFHFQSDGWLSDASAQVYEYSTETLFSGSQDAMQRQTLVPLHYYMRGRNEADVRMMDVACGTGRFLTFLKDNYPRAKVYGLDLSPYYLKAAKKNMDYFAEFDRRVNGYRGLTKAEYIQGNAEQLPVADSSLDVITCVYLFHELPPKARRNVVRDAARALKPGGIFVWADSMQRGDRPEADSNLKYFPKNYHEPYYMSFVDTDFKRLFADVGMRHESTVLAHVTKVMCFRKM</sequence>
<name>A0A1Y1I9Z9_KLENI</name>
<reference evidence="3 4" key="1">
    <citation type="journal article" date="2014" name="Nat. Commun.">
        <title>Klebsormidium flaccidum genome reveals primary factors for plant terrestrial adaptation.</title>
        <authorList>
            <person name="Hori K."/>
            <person name="Maruyama F."/>
            <person name="Fujisawa T."/>
            <person name="Togashi T."/>
            <person name="Yamamoto N."/>
            <person name="Seo M."/>
            <person name="Sato S."/>
            <person name="Yamada T."/>
            <person name="Mori H."/>
            <person name="Tajima N."/>
            <person name="Moriyama T."/>
            <person name="Ikeuchi M."/>
            <person name="Watanabe M."/>
            <person name="Wada H."/>
            <person name="Kobayashi K."/>
            <person name="Saito M."/>
            <person name="Masuda T."/>
            <person name="Sasaki-Sekimoto Y."/>
            <person name="Mashiguchi K."/>
            <person name="Awai K."/>
            <person name="Shimojima M."/>
            <person name="Masuda S."/>
            <person name="Iwai M."/>
            <person name="Nobusawa T."/>
            <person name="Narise T."/>
            <person name="Kondo S."/>
            <person name="Saito H."/>
            <person name="Sato R."/>
            <person name="Murakawa M."/>
            <person name="Ihara Y."/>
            <person name="Oshima-Yamada Y."/>
            <person name="Ohtaka K."/>
            <person name="Satoh M."/>
            <person name="Sonobe K."/>
            <person name="Ishii M."/>
            <person name="Ohtani R."/>
            <person name="Kanamori-Sato M."/>
            <person name="Honoki R."/>
            <person name="Miyazaki D."/>
            <person name="Mochizuki H."/>
            <person name="Umetsu J."/>
            <person name="Higashi K."/>
            <person name="Shibata D."/>
            <person name="Kamiya Y."/>
            <person name="Sato N."/>
            <person name="Nakamura Y."/>
            <person name="Tabata S."/>
            <person name="Ida S."/>
            <person name="Kurokawa K."/>
            <person name="Ohta H."/>
        </authorList>
    </citation>
    <scope>NUCLEOTIDE SEQUENCE [LARGE SCALE GENOMIC DNA]</scope>
    <source>
        <strain evidence="3 4">NIES-2285</strain>
    </source>
</reference>
<dbReference type="GO" id="GO:0008168">
    <property type="term" value="F:methyltransferase activity"/>
    <property type="evidence" value="ECO:0000318"/>
    <property type="project" value="GO_Central"/>
</dbReference>
<evidence type="ECO:0000256" key="1">
    <source>
        <dbReference type="SAM" id="MobiDB-lite"/>
    </source>
</evidence>
<evidence type="ECO:0000259" key="2">
    <source>
        <dbReference type="Pfam" id="PF13649"/>
    </source>
</evidence>
<dbReference type="Proteomes" id="UP000054558">
    <property type="component" value="Unassembled WGS sequence"/>
</dbReference>
<dbReference type="InterPro" id="IPR050508">
    <property type="entry name" value="Methyltransf_Superfamily"/>
</dbReference>
<dbReference type="InterPro" id="IPR029063">
    <property type="entry name" value="SAM-dependent_MTases_sf"/>
</dbReference>
<feature type="domain" description="Methyltransferase" evidence="2">
    <location>
        <begin position="354"/>
        <end position="461"/>
    </location>
</feature>
<dbReference type="AlphaFoldDB" id="A0A1Y1I9Z9"/>
<gene>
    <name evidence="3" type="ORF">KFL_003500050</name>
</gene>
<proteinExistence type="predicted"/>
<organism evidence="3 4">
    <name type="scientific">Klebsormidium nitens</name>
    <name type="common">Green alga</name>
    <name type="synonym">Ulothrix nitens</name>
    <dbReference type="NCBI Taxonomy" id="105231"/>
    <lineage>
        <taxon>Eukaryota</taxon>
        <taxon>Viridiplantae</taxon>
        <taxon>Streptophyta</taxon>
        <taxon>Klebsormidiophyceae</taxon>
        <taxon>Klebsormidiales</taxon>
        <taxon>Klebsormidiaceae</taxon>
        <taxon>Klebsormidium</taxon>
    </lineage>
</organism>
<keyword evidence="4" id="KW-1185">Reference proteome</keyword>
<dbReference type="EMBL" id="DF237299">
    <property type="protein sequence ID" value="GAQ87393.1"/>
    <property type="molecule type" value="Genomic_DNA"/>
</dbReference>
<evidence type="ECO:0000313" key="4">
    <source>
        <dbReference type="Proteomes" id="UP000054558"/>
    </source>
</evidence>
<feature type="compositionally biased region" description="Basic and acidic residues" evidence="1">
    <location>
        <begin position="80"/>
        <end position="90"/>
    </location>
</feature>
<dbReference type="PANTHER" id="PTHR42912:SF81">
    <property type="entry name" value="METHYLTRANSFERASE DOMAIN-CONTAINING PROTEIN"/>
    <property type="match status" value="1"/>
</dbReference>
<dbReference type="OrthoDB" id="3647at2759"/>
<protein>
    <recommendedName>
        <fullName evidence="2">Methyltransferase domain-containing protein</fullName>
    </recommendedName>
</protein>
<dbReference type="InterPro" id="IPR041698">
    <property type="entry name" value="Methyltransf_25"/>
</dbReference>
<dbReference type="PANTHER" id="PTHR42912">
    <property type="entry name" value="METHYLTRANSFERASE"/>
    <property type="match status" value="1"/>
</dbReference>